<dbReference type="InterPro" id="IPR050815">
    <property type="entry name" value="TF_fung"/>
</dbReference>
<evidence type="ECO:0000256" key="4">
    <source>
        <dbReference type="ARBA" id="ARBA00023163"/>
    </source>
</evidence>
<name>A0AAD6G983_9EURO</name>
<dbReference type="GO" id="GO:0005634">
    <property type="term" value="C:nucleus"/>
    <property type="evidence" value="ECO:0007669"/>
    <property type="project" value="UniProtKB-SubCell"/>
</dbReference>
<evidence type="ECO:0000256" key="2">
    <source>
        <dbReference type="ARBA" id="ARBA00022723"/>
    </source>
</evidence>
<evidence type="ECO:0000256" key="3">
    <source>
        <dbReference type="ARBA" id="ARBA00023015"/>
    </source>
</evidence>
<reference evidence="6 7" key="1">
    <citation type="journal article" date="2023" name="IMA Fungus">
        <title>Comparative genomic study of the Penicillium genus elucidates a diverse pangenome and 15 lateral gene transfer events.</title>
        <authorList>
            <person name="Petersen C."/>
            <person name="Sorensen T."/>
            <person name="Nielsen M.R."/>
            <person name="Sondergaard T.E."/>
            <person name="Sorensen J.L."/>
            <person name="Fitzpatrick D.A."/>
            <person name="Frisvad J.C."/>
            <person name="Nielsen K.L."/>
        </authorList>
    </citation>
    <scope>NUCLEOTIDE SEQUENCE [LARGE SCALE GENOMIC DNA]</scope>
    <source>
        <strain evidence="6 7">IBT 35679</strain>
    </source>
</reference>
<keyword evidence="5" id="KW-0539">Nucleus</keyword>
<evidence type="ECO:0000313" key="6">
    <source>
        <dbReference type="EMBL" id="KAJ5524841.1"/>
    </source>
</evidence>
<keyword evidence="4" id="KW-0804">Transcription</keyword>
<protein>
    <recommendedName>
        <fullName evidence="8">Transcription factor domain-containing protein</fullName>
    </recommendedName>
</protein>
<dbReference type="PANTHER" id="PTHR47338:SF20">
    <property type="entry name" value="ZN(II)2CYS6 TRANSCRIPTION FACTOR (EUROFUNG)"/>
    <property type="match status" value="1"/>
</dbReference>
<gene>
    <name evidence="6" type="ORF">N7494_011491</name>
</gene>
<evidence type="ECO:0008006" key="8">
    <source>
        <dbReference type="Google" id="ProtNLM"/>
    </source>
</evidence>
<organism evidence="6 7">
    <name type="scientific">Penicillium frequentans</name>
    <dbReference type="NCBI Taxonomy" id="3151616"/>
    <lineage>
        <taxon>Eukaryota</taxon>
        <taxon>Fungi</taxon>
        <taxon>Dikarya</taxon>
        <taxon>Ascomycota</taxon>
        <taxon>Pezizomycotina</taxon>
        <taxon>Eurotiomycetes</taxon>
        <taxon>Eurotiomycetidae</taxon>
        <taxon>Eurotiales</taxon>
        <taxon>Aspergillaceae</taxon>
        <taxon>Penicillium</taxon>
    </lineage>
</organism>
<keyword evidence="7" id="KW-1185">Reference proteome</keyword>
<comment type="subcellular location">
    <subcellularLocation>
        <location evidence="1">Nucleus</location>
    </subcellularLocation>
</comment>
<dbReference type="PANTHER" id="PTHR47338">
    <property type="entry name" value="ZN(II)2CYS6 TRANSCRIPTION FACTOR (EUROFUNG)-RELATED"/>
    <property type="match status" value="1"/>
</dbReference>
<sequence>MCLITYQPEPAQQTFEPLDTTTLYVTTKTLFAQVQASSSPSLHLIQASTIIAAYEYATGKFQDAFTTIGLCARMGYASRLHISSPDLGMDRSAHLKAEEEGNTWWGIVACESPLHHGFPPGEAPLPTEPTLQSIAGFNSTLETTGGFACVAQAVWLLDEVFRAIEVTDLDARLTQLDGLTHTLLTVLAVVMDKDQGAWGSFCAANTMIIRAIFILHREILHQVAHMSACKRKSPEQWLESSRTALDSITKMVQDIAMSHNGVSVPDLDTLPPSCAFVTRAALLHVDSTGVDGGQWDRVSN</sequence>
<proteinExistence type="predicted"/>
<dbReference type="GO" id="GO:0046872">
    <property type="term" value="F:metal ion binding"/>
    <property type="evidence" value="ECO:0007669"/>
    <property type="project" value="UniProtKB-KW"/>
</dbReference>
<keyword evidence="3" id="KW-0805">Transcription regulation</keyword>
<accession>A0AAD6G983</accession>
<dbReference type="CDD" id="cd12148">
    <property type="entry name" value="fungal_TF_MHR"/>
    <property type="match status" value="1"/>
</dbReference>
<dbReference type="GO" id="GO:0000981">
    <property type="term" value="F:DNA-binding transcription factor activity, RNA polymerase II-specific"/>
    <property type="evidence" value="ECO:0007669"/>
    <property type="project" value="InterPro"/>
</dbReference>
<dbReference type="Proteomes" id="UP001220324">
    <property type="component" value="Unassembled WGS sequence"/>
</dbReference>
<comment type="caution">
    <text evidence="6">The sequence shown here is derived from an EMBL/GenBank/DDBJ whole genome shotgun (WGS) entry which is preliminary data.</text>
</comment>
<dbReference type="AlphaFoldDB" id="A0AAD6G983"/>
<evidence type="ECO:0000313" key="7">
    <source>
        <dbReference type="Proteomes" id="UP001220324"/>
    </source>
</evidence>
<dbReference type="EMBL" id="JAQIZZ010000008">
    <property type="protein sequence ID" value="KAJ5524841.1"/>
    <property type="molecule type" value="Genomic_DNA"/>
</dbReference>
<evidence type="ECO:0000256" key="1">
    <source>
        <dbReference type="ARBA" id="ARBA00004123"/>
    </source>
</evidence>
<evidence type="ECO:0000256" key="5">
    <source>
        <dbReference type="ARBA" id="ARBA00023242"/>
    </source>
</evidence>
<keyword evidence="2" id="KW-0479">Metal-binding</keyword>